<name>A0AAE1E6R2_9GAST</name>
<dbReference type="AlphaFoldDB" id="A0AAE1E6R2"/>
<reference evidence="1" key="1">
    <citation type="journal article" date="2023" name="G3 (Bethesda)">
        <title>A reference genome for the long-term kleptoplast-retaining sea slug Elysia crispata morphotype clarki.</title>
        <authorList>
            <person name="Eastman K.E."/>
            <person name="Pendleton A.L."/>
            <person name="Shaikh M.A."/>
            <person name="Suttiyut T."/>
            <person name="Ogas R."/>
            <person name="Tomko P."/>
            <person name="Gavelis G."/>
            <person name="Widhalm J.R."/>
            <person name="Wisecaver J.H."/>
        </authorList>
    </citation>
    <scope>NUCLEOTIDE SEQUENCE</scope>
    <source>
        <strain evidence="1">ECLA1</strain>
    </source>
</reference>
<evidence type="ECO:0000313" key="2">
    <source>
        <dbReference type="Proteomes" id="UP001283361"/>
    </source>
</evidence>
<proteinExistence type="predicted"/>
<accession>A0AAE1E6R2</accession>
<organism evidence="1 2">
    <name type="scientific">Elysia crispata</name>
    <name type="common">lettuce slug</name>
    <dbReference type="NCBI Taxonomy" id="231223"/>
    <lineage>
        <taxon>Eukaryota</taxon>
        <taxon>Metazoa</taxon>
        <taxon>Spiralia</taxon>
        <taxon>Lophotrochozoa</taxon>
        <taxon>Mollusca</taxon>
        <taxon>Gastropoda</taxon>
        <taxon>Heterobranchia</taxon>
        <taxon>Euthyneura</taxon>
        <taxon>Panpulmonata</taxon>
        <taxon>Sacoglossa</taxon>
        <taxon>Placobranchoidea</taxon>
        <taxon>Plakobranchidae</taxon>
        <taxon>Elysia</taxon>
    </lineage>
</organism>
<protein>
    <submittedName>
        <fullName evidence="1">Uncharacterized protein</fullName>
    </submittedName>
</protein>
<dbReference type="Proteomes" id="UP001283361">
    <property type="component" value="Unassembled WGS sequence"/>
</dbReference>
<dbReference type="EMBL" id="JAWDGP010000892">
    <property type="protein sequence ID" value="KAK3796306.1"/>
    <property type="molecule type" value="Genomic_DNA"/>
</dbReference>
<comment type="caution">
    <text evidence="1">The sequence shown here is derived from an EMBL/GenBank/DDBJ whole genome shotgun (WGS) entry which is preliminary data.</text>
</comment>
<evidence type="ECO:0000313" key="1">
    <source>
        <dbReference type="EMBL" id="KAK3796306.1"/>
    </source>
</evidence>
<gene>
    <name evidence="1" type="ORF">RRG08_015188</name>
</gene>
<keyword evidence="2" id="KW-1185">Reference proteome</keyword>
<sequence length="151" mass="16551">MALGPAQQAKILQSVWLRTERSRLLRLLSFFTHLQSRQINGCAWCRLGSAGDLAALRHRLSGLSGDKNFGDTAFPLPSPTPSRLSSLSLTRPLVLPAQLSWTYETSTIKKMTTATTLLRSPQGQRSPGVAGRGQLCEAPTSWLKYLSLITD</sequence>